<dbReference type="Pfam" id="PF02080">
    <property type="entry name" value="TrkA_C"/>
    <property type="match status" value="2"/>
</dbReference>
<dbReference type="SUPFAM" id="SSF116726">
    <property type="entry name" value="TrkA C-terminal domain-like"/>
    <property type="match status" value="2"/>
</dbReference>
<evidence type="ECO:0000313" key="2">
    <source>
        <dbReference type="EMBL" id="QIN82545.1"/>
    </source>
</evidence>
<name>A0A6G8Q7U2_9ACTN</name>
<dbReference type="InterPro" id="IPR006037">
    <property type="entry name" value="RCK_C"/>
</dbReference>
<accession>A0A6G8Q7U2</accession>
<dbReference type="PANTHER" id="PTHR30445">
    <property type="entry name" value="K(+)_H(+) ANTIPORTER SUBUNIT KHTT"/>
    <property type="match status" value="1"/>
</dbReference>
<evidence type="ECO:0000313" key="3">
    <source>
        <dbReference type="Proteomes" id="UP000501452"/>
    </source>
</evidence>
<keyword evidence="3" id="KW-1185">Reference proteome</keyword>
<sequence>MRDGRPRNLKDMLREAKDTSELMVDLAYAALFYNSEDISEEVFRLEGRLNDLVFDMRTLAILAARSPADSEQMAGILQVVQDIEKIGNAANDIAKIVVKRLGIPRELLQDIPEAEETPSRVRIHAGSDLDGLSLEDADLPTETGMRPIAVRSDDEWNFDPEPEDVLRAGDVLFMQGPPEGVAEVRGLAGAVTVHAHPAEPAGELTELERAVDILIEMKNLSEVAVGLAYSALLYYDAGLAREVVAIENEMDEMRYRLERWVLLAARHIEDASRLRGVLHLATASETIADCAMEMVWIVEKGEEVHPVLSAAIGESDEIVMKLTVSPGSPADGKTLEDLQLETETGMFALAVNRGGRWTYRPRDTYVLKGNDSLLFTGAHEGLEPIADLFGQELEGPA</sequence>
<dbReference type="Gene3D" id="3.30.70.1450">
    <property type="entry name" value="Regulator of K+ conductance, C-terminal domain"/>
    <property type="match status" value="2"/>
</dbReference>
<dbReference type="EMBL" id="CP045119">
    <property type="protein sequence ID" value="QIN82545.1"/>
    <property type="molecule type" value="Genomic_DNA"/>
</dbReference>
<feature type="domain" description="RCK C-terminal" evidence="1">
    <location>
        <begin position="106"/>
        <end position="190"/>
    </location>
</feature>
<dbReference type="InterPro" id="IPR050144">
    <property type="entry name" value="AAE_transporter"/>
</dbReference>
<dbReference type="InterPro" id="IPR026022">
    <property type="entry name" value="PhoU_dom"/>
</dbReference>
<organism evidence="2 3">
    <name type="scientific">Rubrobacter tropicus</name>
    <dbReference type="NCBI Taxonomy" id="2653851"/>
    <lineage>
        <taxon>Bacteria</taxon>
        <taxon>Bacillati</taxon>
        <taxon>Actinomycetota</taxon>
        <taxon>Rubrobacteria</taxon>
        <taxon>Rubrobacterales</taxon>
        <taxon>Rubrobacteraceae</taxon>
        <taxon>Rubrobacter</taxon>
    </lineage>
</organism>
<dbReference type="Gene3D" id="1.20.58.220">
    <property type="entry name" value="Phosphate transport system protein phou homolog 2, domain 2"/>
    <property type="match status" value="2"/>
</dbReference>
<dbReference type="InterPro" id="IPR036721">
    <property type="entry name" value="RCK_C_sf"/>
</dbReference>
<dbReference type="AlphaFoldDB" id="A0A6G8Q7U2"/>
<dbReference type="Proteomes" id="UP000501452">
    <property type="component" value="Chromosome"/>
</dbReference>
<dbReference type="SUPFAM" id="SSF109755">
    <property type="entry name" value="PhoU-like"/>
    <property type="match status" value="2"/>
</dbReference>
<gene>
    <name evidence="2" type="ORF">GBA63_07740</name>
</gene>
<evidence type="ECO:0000259" key="1">
    <source>
        <dbReference type="PROSITE" id="PS51202"/>
    </source>
</evidence>
<keyword evidence="2" id="KW-0813">Transport</keyword>
<proteinExistence type="predicted"/>
<keyword evidence="2" id="KW-0407">Ion channel</keyword>
<dbReference type="RefSeq" id="WP_166174990.1">
    <property type="nucleotide sequence ID" value="NZ_CP045119.1"/>
</dbReference>
<dbReference type="Pfam" id="PF01895">
    <property type="entry name" value="PhoU"/>
    <property type="match status" value="2"/>
</dbReference>
<feature type="domain" description="RCK C-terminal" evidence="1">
    <location>
        <begin position="305"/>
        <end position="391"/>
    </location>
</feature>
<dbReference type="GO" id="GO:0008324">
    <property type="term" value="F:monoatomic cation transmembrane transporter activity"/>
    <property type="evidence" value="ECO:0007669"/>
    <property type="project" value="InterPro"/>
</dbReference>
<reference evidence="2 3" key="1">
    <citation type="submission" date="2019-10" db="EMBL/GenBank/DDBJ databases">
        <title>Rubrobacter sp nov SCSIO 52090 isolated from a deep-sea sediment in the South China Sea.</title>
        <authorList>
            <person name="Chen R.W."/>
        </authorList>
    </citation>
    <scope>NUCLEOTIDE SEQUENCE [LARGE SCALE GENOMIC DNA]</scope>
    <source>
        <strain evidence="2 3">SCSIO 52909</strain>
    </source>
</reference>
<dbReference type="KEGG" id="rub:GBA63_07740"/>
<dbReference type="GO" id="GO:0006813">
    <property type="term" value="P:potassium ion transport"/>
    <property type="evidence" value="ECO:0007669"/>
    <property type="project" value="InterPro"/>
</dbReference>
<dbReference type="PROSITE" id="PS51202">
    <property type="entry name" value="RCK_C"/>
    <property type="match status" value="2"/>
</dbReference>
<keyword evidence="2" id="KW-0406">Ion transport</keyword>
<dbReference type="PANTHER" id="PTHR30445:SF8">
    <property type="entry name" value="K(+)_H(+) ANTIPORTER SUBUNIT KHTT"/>
    <property type="match status" value="1"/>
</dbReference>
<dbReference type="InterPro" id="IPR038078">
    <property type="entry name" value="PhoU-like_sf"/>
</dbReference>
<protein>
    <submittedName>
        <fullName evidence="2">Potassium channel protein</fullName>
    </submittedName>
</protein>